<dbReference type="UniPathway" id="UPA00559"/>
<evidence type="ECO:0000256" key="3">
    <source>
        <dbReference type="ARBA" id="ARBA00006729"/>
    </source>
</evidence>
<evidence type="ECO:0000256" key="4">
    <source>
        <dbReference type="ARBA" id="ARBA00011927"/>
    </source>
</evidence>
<dbReference type="InterPro" id="IPR000878">
    <property type="entry name" value="4pyrrol_Mease"/>
</dbReference>
<evidence type="ECO:0000259" key="12">
    <source>
        <dbReference type="Pfam" id="PF00590"/>
    </source>
</evidence>
<sequence length="232" mass="25600">MVETESDEILRNADTEDVSLLVVGDPYGATTHTDIVLRARALGIPTRIVHNASIMNAVGACGLQLYNFGQTVSLVFFTDSWRPDSFYDRIRENADLGMHTLVLLDIKVKEQSEENLARGRKIYEPPRYMSIPQAVSQLVEVEDSLKAGTLAPESTLAIALSRVGGGPDERIVAGTLAELLAQPPEVYGEPLHSLIVVGKRLHHLEVEYAERFAVNRETWRDVAGRVYGCALD</sequence>
<feature type="binding site" evidence="11">
    <location>
        <position position="163"/>
    </location>
    <ligand>
        <name>S-adenosyl-L-methionine</name>
        <dbReference type="ChEBI" id="CHEBI:59789"/>
    </ligand>
</feature>
<dbReference type="Gene3D" id="3.40.1010.10">
    <property type="entry name" value="Cobalt-precorrin-4 Transmethylase, Domain 1"/>
    <property type="match status" value="1"/>
</dbReference>
<dbReference type="SUPFAM" id="SSF53790">
    <property type="entry name" value="Tetrapyrrole methylase"/>
    <property type="match status" value="1"/>
</dbReference>
<dbReference type="GO" id="GO:0032259">
    <property type="term" value="P:methylation"/>
    <property type="evidence" value="ECO:0007669"/>
    <property type="project" value="UniProtKB-KW"/>
</dbReference>
<evidence type="ECO:0000256" key="7">
    <source>
        <dbReference type="ARBA" id="ARBA00022679"/>
    </source>
</evidence>
<dbReference type="Proteomes" id="UP000230002">
    <property type="component" value="Unassembled WGS sequence"/>
</dbReference>
<evidence type="ECO:0000256" key="6">
    <source>
        <dbReference type="ARBA" id="ARBA00022603"/>
    </source>
</evidence>
<accession>A0A2G8SJ41</accession>
<feature type="binding site" evidence="11">
    <location>
        <position position="104"/>
    </location>
    <ligand>
        <name>S-adenosyl-L-methionine</name>
        <dbReference type="ChEBI" id="CHEBI:59789"/>
    </ligand>
</feature>
<organism evidence="13 14">
    <name type="scientific">Ganoderma sinense ZZ0214-1</name>
    <dbReference type="NCBI Taxonomy" id="1077348"/>
    <lineage>
        <taxon>Eukaryota</taxon>
        <taxon>Fungi</taxon>
        <taxon>Dikarya</taxon>
        <taxon>Basidiomycota</taxon>
        <taxon>Agaricomycotina</taxon>
        <taxon>Agaricomycetes</taxon>
        <taxon>Polyporales</taxon>
        <taxon>Polyporaceae</taxon>
        <taxon>Ganoderma</taxon>
    </lineage>
</organism>
<dbReference type="Gene3D" id="3.30.950.10">
    <property type="entry name" value="Methyltransferase, Cobalt-precorrin-4 Transmethylase, Domain 2"/>
    <property type="match status" value="1"/>
</dbReference>
<dbReference type="PANTHER" id="PTHR10882">
    <property type="entry name" value="DIPHTHINE SYNTHASE"/>
    <property type="match status" value="1"/>
</dbReference>
<dbReference type="GO" id="GO:0141133">
    <property type="term" value="F:diphthine methyl ester synthase activity"/>
    <property type="evidence" value="ECO:0007669"/>
    <property type="project" value="UniProtKB-EC"/>
</dbReference>
<dbReference type="InterPro" id="IPR014777">
    <property type="entry name" value="4pyrrole_Mease_sub1"/>
</dbReference>
<comment type="similarity">
    <text evidence="9">In the N-terminal section; belongs to the precorrin methyltransferase family.</text>
</comment>
<comment type="function">
    <text evidence="1">S-adenosyl-L-methionine-dependent methyltransferase that catalyzes four methylations of the modified target histidine residue in translation elongation factor 2 (EF-2), to form an intermediate called diphthine methyl ester. The four successive methylation reactions represent the second step of diphthamide biosynthesis.</text>
</comment>
<evidence type="ECO:0000256" key="9">
    <source>
        <dbReference type="ARBA" id="ARBA00035662"/>
    </source>
</evidence>
<feature type="domain" description="Tetrapyrrole methylase" evidence="12">
    <location>
        <begin position="13"/>
        <end position="179"/>
    </location>
</feature>
<feature type="binding site" evidence="11">
    <location>
        <position position="192"/>
    </location>
    <ligand>
        <name>S-adenosyl-L-methionine</name>
        <dbReference type="ChEBI" id="CHEBI:59789"/>
    </ligand>
</feature>
<evidence type="ECO:0000256" key="11">
    <source>
        <dbReference type="PIRSR" id="PIRSR036432-1"/>
    </source>
</evidence>
<dbReference type="Pfam" id="PF00590">
    <property type="entry name" value="TP_methylase"/>
    <property type="match status" value="1"/>
</dbReference>
<dbReference type="OrthoDB" id="2516at2759"/>
<dbReference type="EC" id="2.1.1.314" evidence="4"/>
<dbReference type="AlphaFoldDB" id="A0A2G8SJ41"/>
<dbReference type="PANTHER" id="PTHR10882:SF0">
    <property type="entry name" value="DIPHTHINE METHYL ESTER SYNTHASE"/>
    <property type="match status" value="1"/>
</dbReference>
<dbReference type="PIRSF" id="PIRSF036432">
    <property type="entry name" value="Diphthine_synth"/>
    <property type="match status" value="1"/>
</dbReference>
<keyword evidence="6" id="KW-0489">Methyltransferase</keyword>
<comment type="similarity">
    <text evidence="3">Belongs to the diphthine synthase family.</text>
</comment>
<evidence type="ECO:0000256" key="5">
    <source>
        <dbReference type="ARBA" id="ARBA00022481"/>
    </source>
</evidence>
<dbReference type="STRING" id="1077348.A0A2G8SJ41"/>
<feature type="binding site" evidence="11">
    <location>
        <position position="25"/>
    </location>
    <ligand>
        <name>S-adenosyl-L-methionine</name>
        <dbReference type="ChEBI" id="CHEBI:59789"/>
    </ligand>
</feature>
<comment type="catalytic activity">
    <reaction evidence="10">
        <text>2-[(3S)-amino-3-carboxypropyl]-L-histidyl-[translation elongation factor 2] + 4 S-adenosyl-L-methionine = diphthine methyl ester-[translation elongation factor 2] + 4 S-adenosyl-L-homocysteine + 3 H(+)</text>
        <dbReference type="Rhea" id="RHEA:42652"/>
        <dbReference type="Rhea" id="RHEA-COMP:9749"/>
        <dbReference type="Rhea" id="RHEA-COMP:10173"/>
        <dbReference type="ChEBI" id="CHEBI:15378"/>
        <dbReference type="ChEBI" id="CHEBI:57856"/>
        <dbReference type="ChEBI" id="CHEBI:59789"/>
        <dbReference type="ChEBI" id="CHEBI:73995"/>
        <dbReference type="ChEBI" id="CHEBI:79005"/>
        <dbReference type="EC" id="2.1.1.314"/>
    </reaction>
</comment>
<feature type="binding site" evidence="11">
    <location>
        <begin position="53"/>
        <end position="54"/>
    </location>
    <ligand>
        <name>S-adenosyl-L-methionine</name>
        <dbReference type="ChEBI" id="CHEBI:59789"/>
    </ligand>
</feature>
<dbReference type="InterPro" id="IPR035996">
    <property type="entry name" value="4pyrrol_Methylase_sf"/>
</dbReference>
<comment type="caution">
    <text evidence="13">The sequence shown here is derived from an EMBL/GenBank/DDBJ whole genome shotgun (WGS) entry which is preliminary data.</text>
</comment>
<dbReference type="GO" id="GO:0017183">
    <property type="term" value="P:protein histidyl modification to diphthamide"/>
    <property type="evidence" value="ECO:0007669"/>
    <property type="project" value="UniProtKB-UniPathway"/>
</dbReference>
<proteinExistence type="inferred from homology"/>
<name>A0A2G8SJ41_9APHY</name>
<comment type="pathway">
    <text evidence="2">Protein modification; peptidyl-diphthamide biosynthesis.</text>
</comment>
<dbReference type="FunFam" id="3.30.950.10:FF:000004">
    <property type="entry name" value="Diphthine synthase putative"/>
    <property type="match status" value="1"/>
</dbReference>
<keyword evidence="7" id="KW-0808">Transferase</keyword>
<reference evidence="13 14" key="1">
    <citation type="journal article" date="2015" name="Sci. Rep.">
        <title>Chromosome-level genome map provides insights into diverse defense mechanisms in the medicinal fungus Ganoderma sinense.</title>
        <authorList>
            <person name="Zhu Y."/>
            <person name="Xu J."/>
            <person name="Sun C."/>
            <person name="Zhou S."/>
            <person name="Xu H."/>
            <person name="Nelson D.R."/>
            <person name="Qian J."/>
            <person name="Song J."/>
            <person name="Luo H."/>
            <person name="Xiang L."/>
            <person name="Li Y."/>
            <person name="Xu Z."/>
            <person name="Ji A."/>
            <person name="Wang L."/>
            <person name="Lu S."/>
            <person name="Hayward A."/>
            <person name="Sun W."/>
            <person name="Li X."/>
            <person name="Schwartz D.C."/>
            <person name="Wang Y."/>
            <person name="Chen S."/>
        </authorList>
    </citation>
    <scope>NUCLEOTIDE SEQUENCE [LARGE SCALE GENOMIC DNA]</scope>
    <source>
        <strain evidence="13 14">ZZ0214-1</strain>
    </source>
</reference>
<dbReference type="InterPro" id="IPR004551">
    <property type="entry name" value="Dphthn_synthase"/>
</dbReference>
<evidence type="ECO:0000313" key="14">
    <source>
        <dbReference type="Proteomes" id="UP000230002"/>
    </source>
</evidence>
<dbReference type="CDD" id="cd11647">
    <property type="entry name" value="DHP5_DphB"/>
    <property type="match status" value="1"/>
</dbReference>
<dbReference type="InterPro" id="IPR014776">
    <property type="entry name" value="4pyrrole_Mease_sub2"/>
</dbReference>
<feature type="binding site" evidence="11">
    <location>
        <position position="28"/>
    </location>
    <ligand>
        <name>S-adenosyl-L-methionine</name>
        <dbReference type="ChEBI" id="CHEBI:59789"/>
    </ligand>
</feature>
<protein>
    <recommendedName>
        <fullName evidence="4">diphthine methyl ester synthase</fullName>
        <ecNumber evidence="4">2.1.1.314</ecNumber>
    </recommendedName>
</protein>
<keyword evidence="14" id="KW-1185">Reference proteome</keyword>
<gene>
    <name evidence="13" type="ORF">GSI_04418</name>
</gene>
<keyword evidence="5" id="KW-0488">Methylation</keyword>
<evidence type="ECO:0000256" key="10">
    <source>
        <dbReference type="ARBA" id="ARBA00048752"/>
    </source>
</evidence>
<dbReference type="EMBL" id="AYKW01000007">
    <property type="protein sequence ID" value="PIL33793.1"/>
    <property type="molecule type" value="Genomic_DNA"/>
</dbReference>
<evidence type="ECO:0000256" key="2">
    <source>
        <dbReference type="ARBA" id="ARBA00005156"/>
    </source>
</evidence>
<evidence type="ECO:0000256" key="1">
    <source>
        <dbReference type="ARBA" id="ARBA00004006"/>
    </source>
</evidence>
<dbReference type="NCBIfam" id="TIGR00522">
    <property type="entry name" value="dph5"/>
    <property type="match status" value="1"/>
</dbReference>
<evidence type="ECO:0000313" key="13">
    <source>
        <dbReference type="EMBL" id="PIL33793.1"/>
    </source>
</evidence>
<evidence type="ECO:0000256" key="8">
    <source>
        <dbReference type="ARBA" id="ARBA00022691"/>
    </source>
</evidence>
<keyword evidence="8 11" id="KW-0949">S-adenosyl-L-methionine</keyword>